<evidence type="ECO:0000313" key="2">
    <source>
        <dbReference type="Proteomes" id="UP000008152"/>
    </source>
</evidence>
<dbReference type="PATRIC" id="fig|338187.36.peg.4352"/>
<gene>
    <name evidence="1" type="ordered locus">VIBHAR_05470</name>
</gene>
<proteinExistence type="predicted"/>
<accession>A7N2N3</accession>
<dbReference type="Proteomes" id="UP000008152">
    <property type="component" value="Chromosome II"/>
</dbReference>
<dbReference type="EMBL" id="CP000790">
    <property type="protein sequence ID" value="ABU73374.1"/>
    <property type="molecule type" value="Genomic_DNA"/>
</dbReference>
<reference evidence="1 2" key="1">
    <citation type="submission" date="2007-08" db="EMBL/GenBank/DDBJ databases">
        <authorList>
            <consortium name="The Vibrio harveyi Genome Sequencing Project"/>
            <person name="Bassler B."/>
            <person name="Clifton S.W."/>
            <person name="Fulton L."/>
            <person name="Delehaunty K."/>
            <person name="Fronick C."/>
            <person name="Harrison M."/>
            <person name="Markivic C."/>
            <person name="Fulton R."/>
            <person name="Tin-Wollam A.-M."/>
            <person name="Shah N."/>
            <person name="Pepin K."/>
            <person name="Nash W."/>
            <person name="Thiruvilangam P."/>
            <person name="Bhonagiri V."/>
            <person name="Waters C."/>
            <person name="Tu K.C."/>
            <person name="Irgon J."/>
            <person name="Wilson R.K."/>
        </authorList>
    </citation>
    <scope>NUCLEOTIDE SEQUENCE [LARGE SCALE GENOMIC DNA]</scope>
    <source>
        <strain evidence="2">ATCC BAA-1116 / BB120</strain>
    </source>
</reference>
<dbReference type="AlphaFoldDB" id="A7N2N3"/>
<protein>
    <submittedName>
        <fullName evidence="1">Uncharacterized protein</fullName>
    </submittedName>
</protein>
<evidence type="ECO:0000313" key="1">
    <source>
        <dbReference type="EMBL" id="ABU73374.1"/>
    </source>
</evidence>
<sequence>MNAKLFTEVEREFRAQTCNLSILTFTLLKKHSLLQ</sequence>
<name>A7N2N3_VIBC1</name>
<dbReference type="KEGG" id="vha:VIBHAR_05470"/>
<organism evidence="1 2">
    <name type="scientific">Vibrio campbellii (strain ATCC BAA-1116)</name>
    <dbReference type="NCBI Taxonomy" id="2902295"/>
    <lineage>
        <taxon>Bacteria</taxon>
        <taxon>Pseudomonadati</taxon>
        <taxon>Pseudomonadota</taxon>
        <taxon>Gammaproteobacteria</taxon>
        <taxon>Vibrionales</taxon>
        <taxon>Vibrionaceae</taxon>
        <taxon>Vibrio</taxon>
    </lineage>
</organism>